<sequence length="102" mass="11149">MATKTAYTGTKPTYIIERDGHFFRAVNTKTGWRSVGAACAAMAGALIRQKAGSAAEAEAADYFLDNEPIAVARRRAAQPAPRPRRTIIQVQPEQTTRPDRAF</sequence>
<keyword evidence="3" id="KW-1185">Reference proteome</keyword>
<dbReference type="Proteomes" id="UP001604002">
    <property type="component" value="Unassembled WGS sequence"/>
</dbReference>
<dbReference type="EMBL" id="JBAFVH010000002">
    <property type="protein sequence ID" value="MFG1371525.1"/>
    <property type="molecule type" value="Genomic_DNA"/>
</dbReference>
<evidence type="ECO:0000313" key="2">
    <source>
        <dbReference type="EMBL" id="MFG1371525.1"/>
    </source>
</evidence>
<organism evidence="2 3">
    <name type="scientific">Xanthobacter oligotrophicus</name>
    <dbReference type="NCBI Taxonomy" id="2607286"/>
    <lineage>
        <taxon>Bacteria</taxon>
        <taxon>Pseudomonadati</taxon>
        <taxon>Pseudomonadota</taxon>
        <taxon>Alphaproteobacteria</taxon>
        <taxon>Hyphomicrobiales</taxon>
        <taxon>Xanthobacteraceae</taxon>
        <taxon>Xanthobacter</taxon>
    </lineage>
</organism>
<reference evidence="2 3" key="1">
    <citation type="submission" date="2024-02" db="EMBL/GenBank/DDBJ databases">
        <title>Expansion and revision of Xanthobacter and proposal of Roseixanthobacter gen. nov.</title>
        <authorList>
            <person name="Soltysiak M.P.M."/>
            <person name="Jalihal A."/>
            <person name="Ory A."/>
            <person name="Chrisophersen C."/>
            <person name="Lee A.D."/>
            <person name="Boulton J."/>
            <person name="Springer M."/>
        </authorList>
    </citation>
    <scope>NUCLEOTIDE SEQUENCE [LARGE SCALE GENOMIC DNA]</scope>
    <source>
        <strain evidence="2 3">23A</strain>
    </source>
</reference>
<comment type="caution">
    <text evidence="2">The sequence shown here is derived from an EMBL/GenBank/DDBJ whole genome shotgun (WGS) entry which is preliminary data.</text>
</comment>
<dbReference type="RefSeq" id="WP_393991507.1">
    <property type="nucleotide sequence ID" value="NZ_JBAFVH010000002.1"/>
</dbReference>
<evidence type="ECO:0000256" key="1">
    <source>
        <dbReference type="SAM" id="MobiDB-lite"/>
    </source>
</evidence>
<name>A0ABW6ZTY9_9HYPH</name>
<gene>
    <name evidence="2" type="ORF">V5F32_05050</name>
</gene>
<evidence type="ECO:0000313" key="3">
    <source>
        <dbReference type="Proteomes" id="UP001604002"/>
    </source>
</evidence>
<accession>A0ABW6ZTY9</accession>
<protein>
    <submittedName>
        <fullName evidence="2">Uncharacterized protein</fullName>
    </submittedName>
</protein>
<proteinExistence type="predicted"/>
<feature type="region of interest" description="Disordered" evidence="1">
    <location>
        <begin position="74"/>
        <end position="102"/>
    </location>
</feature>